<dbReference type="Gene3D" id="3.30.70.270">
    <property type="match status" value="1"/>
</dbReference>
<comment type="catalytic activity">
    <reaction evidence="2">
        <text>2 GTP = 3',3'-c-di-GMP + 2 diphosphate</text>
        <dbReference type="Rhea" id="RHEA:24898"/>
        <dbReference type="ChEBI" id="CHEBI:33019"/>
        <dbReference type="ChEBI" id="CHEBI:37565"/>
        <dbReference type="ChEBI" id="CHEBI:58805"/>
        <dbReference type="EC" id="2.7.7.65"/>
    </reaction>
</comment>
<proteinExistence type="predicted"/>
<dbReference type="GO" id="GO:0043709">
    <property type="term" value="P:cell adhesion involved in single-species biofilm formation"/>
    <property type="evidence" value="ECO:0007669"/>
    <property type="project" value="TreeGrafter"/>
</dbReference>
<dbReference type="PANTHER" id="PTHR45138:SF9">
    <property type="entry name" value="DIGUANYLATE CYCLASE DGCM-RELATED"/>
    <property type="match status" value="1"/>
</dbReference>
<dbReference type="SUPFAM" id="SSF55073">
    <property type="entry name" value="Nucleotide cyclase"/>
    <property type="match status" value="1"/>
</dbReference>
<dbReference type="RefSeq" id="WP_136080590.1">
    <property type="nucleotide sequence ID" value="NZ_CAAHFG010000002.1"/>
</dbReference>
<dbReference type="AlphaFoldDB" id="A0A6C2U4J6"/>
<sequence>MSDIPTSLPLWLALLSLSEQATRDWLTGLHNRRYFEETLADHIAAANRYDRKLSLVLFDIDHFKQINDRNGHEAGDSALKHFGKILQATTRAADIVCRYGGDEFAVILPETGRENAERFAQRVIAKQKYPTVTTGIAALPSANLVAAADADLMLRKRESRRSPSQ</sequence>
<evidence type="ECO:0000313" key="5">
    <source>
        <dbReference type="Proteomes" id="UP000366872"/>
    </source>
</evidence>
<dbReference type="SMART" id="SM00267">
    <property type="entry name" value="GGDEF"/>
    <property type="match status" value="1"/>
</dbReference>
<dbReference type="PROSITE" id="PS50887">
    <property type="entry name" value="GGDEF"/>
    <property type="match status" value="1"/>
</dbReference>
<dbReference type="InterPro" id="IPR000160">
    <property type="entry name" value="GGDEF_dom"/>
</dbReference>
<dbReference type="InterPro" id="IPR029787">
    <property type="entry name" value="Nucleotide_cyclase"/>
</dbReference>
<protein>
    <recommendedName>
        <fullName evidence="1">diguanylate cyclase</fullName>
        <ecNumber evidence="1">2.7.7.65</ecNumber>
    </recommendedName>
</protein>
<name>A0A6C2U4J6_PONDE</name>
<evidence type="ECO:0000313" key="4">
    <source>
        <dbReference type="EMBL" id="VGO14972.1"/>
    </source>
</evidence>
<dbReference type="CDD" id="cd01949">
    <property type="entry name" value="GGDEF"/>
    <property type="match status" value="1"/>
</dbReference>
<evidence type="ECO:0000256" key="1">
    <source>
        <dbReference type="ARBA" id="ARBA00012528"/>
    </source>
</evidence>
<dbReference type="PANTHER" id="PTHR45138">
    <property type="entry name" value="REGULATORY COMPONENTS OF SENSORY TRANSDUCTION SYSTEM"/>
    <property type="match status" value="1"/>
</dbReference>
<dbReference type="Pfam" id="PF00990">
    <property type="entry name" value="GGDEF"/>
    <property type="match status" value="1"/>
</dbReference>
<organism evidence="4 5">
    <name type="scientific">Pontiella desulfatans</name>
    <dbReference type="NCBI Taxonomy" id="2750659"/>
    <lineage>
        <taxon>Bacteria</taxon>
        <taxon>Pseudomonadati</taxon>
        <taxon>Kiritimatiellota</taxon>
        <taxon>Kiritimatiellia</taxon>
        <taxon>Kiritimatiellales</taxon>
        <taxon>Pontiellaceae</taxon>
        <taxon>Pontiella</taxon>
    </lineage>
</organism>
<gene>
    <name evidence="4" type="primary">pleD_1</name>
    <name evidence="4" type="ORF">PDESU_03552</name>
</gene>
<dbReference type="Proteomes" id="UP000366872">
    <property type="component" value="Unassembled WGS sequence"/>
</dbReference>
<dbReference type="GO" id="GO:0052621">
    <property type="term" value="F:diguanylate cyclase activity"/>
    <property type="evidence" value="ECO:0007669"/>
    <property type="project" value="UniProtKB-EC"/>
</dbReference>
<evidence type="ECO:0000256" key="2">
    <source>
        <dbReference type="ARBA" id="ARBA00034247"/>
    </source>
</evidence>
<feature type="domain" description="GGDEF" evidence="3">
    <location>
        <begin position="51"/>
        <end position="165"/>
    </location>
</feature>
<dbReference type="EMBL" id="CAAHFG010000002">
    <property type="protein sequence ID" value="VGO14972.1"/>
    <property type="molecule type" value="Genomic_DNA"/>
</dbReference>
<evidence type="ECO:0000259" key="3">
    <source>
        <dbReference type="PROSITE" id="PS50887"/>
    </source>
</evidence>
<dbReference type="InterPro" id="IPR043128">
    <property type="entry name" value="Rev_trsase/Diguanyl_cyclase"/>
</dbReference>
<dbReference type="NCBIfam" id="TIGR00254">
    <property type="entry name" value="GGDEF"/>
    <property type="match status" value="1"/>
</dbReference>
<dbReference type="GO" id="GO:0005886">
    <property type="term" value="C:plasma membrane"/>
    <property type="evidence" value="ECO:0007669"/>
    <property type="project" value="TreeGrafter"/>
</dbReference>
<keyword evidence="5" id="KW-1185">Reference proteome</keyword>
<accession>A0A6C2U4J6</accession>
<dbReference type="InterPro" id="IPR050469">
    <property type="entry name" value="Diguanylate_Cyclase"/>
</dbReference>
<dbReference type="EC" id="2.7.7.65" evidence="1"/>
<reference evidence="4 5" key="1">
    <citation type="submission" date="2019-04" db="EMBL/GenBank/DDBJ databases">
        <authorList>
            <person name="Van Vliet M D."/>
        </authorList>
    </citation>
    <scope>NUCLEOTIDE SEQUENCE [LARGE SCALE GENOMIC DNA]</scope>
    <source>
        <strain evidence="4 5">F1</strain>
    </source>
</reference>
<dbReference type="GO" id="GO:1902201">
    <property type="term" value="P:negative regulation of bacterial-type flagellum-dependent cell motility"/>
    <property type="evidence" value="ECO:0007669"/>
    <property type="project" value="TreeGrafter"/>
</dbReference>
<dbReference type="FunFam" id="3.30.70.270:FF:000001">
    <property type="entry name" value="Diguanylate cyclase domain protein"/>
    <property type="match status" value="1"/>
</dbReference>